<comment type="caution">
    <text evidence="3">The sequence shown here is derived from an EMBL/GenBank/DDBJ whole genome shotgun (WGS) entry which is preliminary data.</text>
</comment>
<accession>A0A7W5DMW8</accession>
<name>A0A7W5DMW8_9GAMM</name>
<proteinExistence type="predicted"/>
<organism evidence="3 4">
    <name type="scientific">Halomonas fontilapidosi</name>
    <dbReference type="NCBI Taxonomy" id="616675"/>
    <lineage>
        <taxon>Bacteria</taxon>
        <taxon>Pseudomonadati</taxon>
        <taxon>Pseudomonadota</taxon>
        <taxon>Gammaproteobacteria</taxon>
        <taxon>Oceanospirillales</taxon>
        <taxon>Halomonadaceae</taxon>
        <taxon>Halomonas</taxon>
    </lineage>
</organism>
<evidence type="ECO:0000313" key="4">
    <source>
        <dbReference type="Proteomes" id="UP000563050"/>
    </source>
</evidence>
<dbReference type="InterPro" id="IPR000383">
    <property type="entry name" value="Xaa-Pro-like_dom"/>
</dbReference>
<sequence>MQRWFLSIIVILMMLVAVFKMRYQAAAPVPTMEGMVEMRDGVQLFTRVWLPKASSEDSRRFPVVMTRGYRAGDYSDAETFTSHGYAYVGQATRGHAPSEGELNRFFDDAADGYDTLTWISNKSWSDGNTAMYGRSYWGATQWLVAPTQHPNLKAIIPQGINADLWQCVYRCNGALSLAMTASSRAYENAKQARRYGWKNLYNFLPLIDLDLEVSKTRNRLWRDYVSHSTYDDFWKEISLRGKYHKVKIPVFMMSGWYDYYAGAVFENYEALRDSGNVSDIRIAINPSDHLNRVVGDRDFGPDASKIDIMLAIEWLDHVIKKIDNGMESEPPIRIFTMGINEWRFIDEWPLPNTDFTPFYFSSPDGSRFGTLGTSLPENEPATTYLYNPDDPVPTLGGNHSFLGKDHPELISVGAVDQRPNESRKDVLVFTSAPLENELEVTGPIEIILFAASSAKDTDFTAKLIDVYPDGTAYNLTEGIIRARFRKSIWQAPILLTPGQISRYTLKLQPTSNVFLRGHRIRVHITSSNFPLWDRNPNTGNEQGMDDKMEVAEQTIHHSKAYPSRIILPLIFR</sequence>
<reference evidence="3 4" key="1">
    <citation type="submission" date="2020-08" db="EMBL/GenBank/DDBJ databases">
        <title>Genomic Encyclopedia of Type Strains, Phase III (KMG-III): the genomes of soil and plant-associated and newly described type strains.</title>
        <authorList>
            <person name="Whitman W."/>
        </authorList>
    </citation>
    <scope>NUCLEOTIDE SEQUENCE [LARGE SCALE GENOMIC DNA]</scope>
    <source>
        <strain evidence="3 4">CECT 7341</strain>
    </source>
</reference>
<dbReference type="AlphaFoldDB" id="A0A7W5DMW8"/>
<dbReference type="RefSeq" id="WP_183315172.1">
    <property type="nucleotide sequence ID" value="NZ_JACHXQ010000015.1"/>
</dbReference>
<feature type="domain" description="Xaa-Pro dipeptidyl-peptidase C-terminal" evidence="2">
    <location>
        <begin position="312"/>
        <end position="566"/>
    </location>
</feature>
<dbReference type="Proteomes" id="UP000563050">
    <property type="component" value="Unassembled WGS sequence"/>
</dbReference>
<evidence type="ECO:0000313" key="3">
    <source>
        <dbReference type="EMBL" id="MBB3185671.1"/>
    </source>
</evidence>
<dbReference type="Gene3D" id="2.60.120.260">
    <property type="entry name" value="Galactose-binding domain-like"/>
    <property type="match status" value="1"/>
</dbReference>
<gene>
    <name evidence="3" type="ORF">FHR95_003262</name>
</gene>
<dbReference type="SUPFAM" id="SSF49785">
    <property type="entry name" value="Galactose-binding domain-like"/>
    <property type="match status" value="1"/>
</dbReference>
<dbReference type="Pfam" id="PF08530">
    <property type="entry name" value="PepX_C"/>
    <property type="match status" value="1"/>
</dbReference>
<dbReference type="InterPro" id="IPR050585">
    <property type="entry name" value="Xaa-Pro_dipeptidyl-ppase/CocE"/>
</dbReference>
<dbReference type="InterPro" id="IPR029058">
    <property type="entry name" value="AB_hydrolase_fold"/>
</dbReference>
<dbReference type="Pfam" id="PF02129">
    <property type="entry name" value="Peptidase_S15"/>
    <property type="match status" value="1"/>
</dbReference>
<dbReference type="GO" id="GO:0008239">
    <property type="term" value="F:dipeptidyl-peptidase activity"/>
    <property type="evidence" value="ECO:0007669"/>
    <property type="project" value="InterPro"/>
</dbReference>
<evidence type="ECO:0000259" key="2">
    <source>
        <dbReference type="SMART" id="SM00939"/>
    </source>
</evidence>
<dbReference type="InterPro" id="IPR013736">
    <property type="entry name" value="Xaa-Pro_dipept_C"/>
</dbReference>
<dbReference type="InterPro" id="IPR008979">
    <property type="entry name" value="Galactose-bd-like_sf"/>
</dbReference>
<dbReference type="Gene3D" id="1.10.3020.10">
    <property type="entry name" value="alpha-amino acid ester hydrolase ( Helical cap domain)"/>
    <property type="match status" value="1"/>
</dbReference>
<keyword evidence="4" id="KW-1185">Reference proteome</keyword>
<keyword evidence="1" id="KW-0378">Hydrolase</keyword>
<dbReference type="EMBL" id="JACHXQ010000015">
    <property type="protein sequence ID" value="MBB3185671.1"/>
    <property type="molecule type" value="Genomic_DNA"/>
</dbReference>
<dbReference type="PANTHER" id="PTHR43056">
    <property type="entry name" value="PEPTIDASE S9 PROLYL OLIGOPEPTIDASE"/>
    <property type="match status" value="1"/>
</dbReference>
<dbReference type="NCBIfam" id="TIGR00976">
    <property type="entry name" value="CocE_NonD"/>
    <property type="match status" value="1"/>
</dbReference>
<dbReference type="InterPro" id="IPR005674">
    <property type="entry name" value="CocE/Ser_esterase"/>
</dbReference>
<dbReference type="PANTHER" id="PTHR43056:SF10">
    <property type="entry name" value="COCE_NOND FAMILY, PUTATIVE (AFU_ORTHOLOGUE AFUA_7G00600)-RELATED"/>
    <property type="match status" value="1"/>
</dbReference>
<dbReference type="SUPFAM" id="SSF53474">
    <property type="entry name" value="alpha/beta-Hydrolases"/>
    <property type="match status" value="1"/>
</dbReference>
<dbReference type="SMART" id="SM00939">
    <property type="entry name" value="PepX_C"/>
    <property type="match status" value="1"/>
</dbReference>
<evidence type="ECO:0000256" key="1">
    <source>
        <dbReference type="ARBA" id="ARBA00022801"/>
    </source>
</evidence>
<protein>
    <recommendedName>
        <fullName evidence="2">Xaa-Pro dipeptidyl-peptidase C-terminal domain-containing protein</fullName>
    </recommendedName>
</protein>
<dbReference type="Gene3D" id="3.40.50.1820">
    <property type="entry name" value="alpha/beta hydrolase"/>
    <property type="match status" value="1"/>
</dbReference>